<organism evidence="1">
    <name type="scientific">Ostreococcus tauri</name>
    <name type="common">Marine green alga</name>
    <dbReference type="NCBI Taxonomy" id="70448"/>
    <lineage>
        <taxon>Eukaryota</taxon>
        <taxon>Viridiplantae</taxon>
        <taxon>Chlorophyta</taxon>
        <taxon>Mamiellophyceae</taxon>
        <taxon>Mamiellales</taxon>
        <taxon>Bathycoccaceae</taxon>
        <taxon>Ostreococcus</taxon>
    </lineage>
</organism>
<accession>A0A1Y5IEC3</accession>
<dbReference type="InterPro" id="IPR002347">
    <property type="entry name" value="SDR_fam"/>
</dbReference>
<sequence>MSRTASAGTARGVRVRARARGHRVVARADAKADARAASATRAVCVITGGARGLGYHLARALVARSCAVVLASRDGARAETASRTLGAACAFARCDVGETADVEALGRRARETAERLDVDVVYWINAAGAVTKNAPLCDVDAREISAVVRANLLGPLLGARTCERLARETSKRVVVFNFGFSDWGANLSKSAATHKSTKTGLSALTKALNAEVRAMSPPIRCEFHQLSPGLALTRLLLGNGNANPISKRVFNALAEEPSVIADALVDRMLALPEGSTSPVEYLTPLEAARRMFDELPRIVTGSGGRHFDANGDRVRTSSDVRYDDDGVELLPFE</sequence>
<protein>
    <submittedName>
        <fullName evidence="1">Short-chain dehydrogenase/reductase SDR</fullName>
    </submittedName>
</protein>
<dbReference type="eggNOG" id="KOG0725">
    <property type="taxonomic scope" value="Eukaryota"/>
</dbReference>
<dbReference type="Proteomes" id="UP000195557">
    <property type="component" value="Unassembled WGS sequence"/>
</dbReference>
<dbReference type="SUPFAM" id="SSF51735">
    <property type="entry name" value="NAD(P)-binding Rossmann-fold domains"/>
    <property type="match status" value="1"/>
</dbReference>
<evidence type="ECO:0000313" key="1">
    <source>
        <dbReference type="EMBL" id="OUS46534.1"/>
    </source>
</evidence>
<dbReference type="Pfam" id="PF00106">
    <property type="entry name" value="adh_short"/>
    <property type="match status" value="1"/>
</dbReference>
<dbReference type="CDD" id="cd05233">
    <property type="entry name" value="SDR_c"/>
    <property type="match status" value="1"/>
</dbReference>
<dbReference type="PRINTS" id="PR00081">
    <property type="entry name" value="GDHRDH"/>
</dbReference>
<dbReference type="AlphaFoldDB" id="A0A1Y5IEC3"/>
<proteinExistence type="predicted"/>
<dbReference type="InterPro" id="IPR052625">
    <property type="entry name" value="Chl_b_Red"/>
</dbReference>
<dbReference type="EMBL" id="KZ155783">
    <property type="protein sequence ID" value="OUS46534.1"/>
    <property type="molecule type" value="Genomic_DNA"/>
</dbReference>
<dbReference type="GO" id="GO:0034256">
    <property type="term" value="F:chlorophyll(ide) b reductase activity"/>
    <property type="evidence" value="ECO:0007669"/>
    <property type="project" value="TreeGrafter"/>
</dbReference>
<dbReference type="InterPro" id="IPR036291">
    <property type="entry name" value="NAD(P)-bd_dom_sf"/>
</dbReference>
<dbReference type="Gene3D" id="3.40.50.720">
    <property type="entry name" value="NAD(P)-binding Rossmann-like Domain"/>
    <property type="match status" value="1"/>
</dbReference>
<reference evidence="1" key="1">
    <citation type="submission" date="2017-04" db="EMBL/GenBank/DDBJ databases">
        <title>Population genomics of picophytoplankton unveils novel chromosome hypervariability.</title>
        <authorList>
            <consortium name="DOE Joint Genome Institute"/>
            <person name="Blanc-Mathieu R."/>
            <person name="Krasovec M."/>
            <person name="Hebrard M."/>
            <person name="Yau S."/>
            <person name="Desgranges E."/>
            <person name="Martin J."/>
            <person name="Schackwitz W."/>
            <person name="Kuo A."/>
            <person name="Salin G."/>
            <person name="Donnadieu C."/>
            <person name="Desdevises Y."/>
            <person name="Sanchez-Ferandin S."/>
            <person name="Moreau H."/>
            <person name="Rivals E."/>
            <person name="Grigoriev I.V."/>
            <person name="Grimsley N."/>
            <person name="Eyre-Walker A."/>
            <person name="Piganeau G."/>
        </authorList>
    </citation>
    <scope>NUCLEOTIDE SEQUENCE [LARGE SCALE GENOMIC DNA]</scope>
    <source>
        <strain evidence="1">RCC 1115</strain>
    </source>
</reference>
<gene>
    <name evidence="1" type="ORF">BE221DRAFT_192021</name>
</gene>
<dbReference type="GO" id="GO:0010304">
    <property type="term" value="P:PSII associated light-harvesting complex II catabolic process"/>
    <property type="evidence" value="ECO:0007669"/>
    <property type="project" value="TreeGrafter"/>
</dbReference>
<dbReference type="PANTHER" id="PTHR24314:SF26">
    <property type="match status" value="1"/>
</dbReference>
<dbReference type="GO" id="GO:0015996">
    <property type="term" value="P:chlorophyll catabolic process"/>
    <property type="evidence" value="ECO:0007669"/>
    <property type="project" value="TreeGrafter"/>
</dbReference>
<dbReference type="PANTHER" id="PTHR24314">
    <property type="entry name" value="NON-SPECIFIC LIPID TRANSFER PROTEIN-RELATED"/>
    <property type="match status" value="1"/>
</dbReference>
<name>A0A1Y5IEC3_OSTTA</name>